<proteinExistence type="predicted"/>
<sequence length="119" mass="12807">MPNSSASTGHWKRPGPGAGLGQLLRRRCPPAAAARALRKVQHQDAGQMERDGVRAGHWRGAAADDAHPQDVHLAPPGPGAVPVRGRRPLPPAVNCDQRGHPDDARVDPRSLHHGQRLHR</sequence>
<dbReference type="EMBL" id="HBUE01244251">
    <property type="protein sequence ID" value="CAG6551174.1"/>
    <property type="molecule type" value="Transcribed_RNA"/>
</dbReference>
<evidence type="ECO:0000256" key="1">
    <source>
        <dbReference type="SAM" id="MobiDB-lite"/>
    </source>
</evidence>
<dbReference type="EMBL" id="HBUE01351352">
    <property type="protein sequence ID" value="CAG6603464.1"/>
    <property type="molecule type" value="Transcribed_RNA"/>
</dbReference>
<protein>
    <submittedName>
        <fullName evidence="2">(northern house mosquito) hypothetical protein</fullName>
    </submittedName>
</protein>
<accession>A0A8D8IBN1</accession>
<evidence type="ECO:0000313" key="2">
    <source>
        <dbReference type="EMBL" id="CAG6551174.1"/>
    </source>
</evidence>
<organism evidence="2">
    <name type="scientific">Culex pipiens</name>
    <name type="common">House mosquito</name>
    <dbReference type="NCBI Taxonomy" id="7175"/>
    <lineage>
        <taxon>Eukaryota</taxon>
        <taxon>Metazoa</taxon>
        <taxon>Ecdysozoa</taxon>
        <taxon>Arthropoda</taxon>
        <taxon>Hexapoda</taxon>
        <taxon>Insecta</taxon>
        <taxon>Pterygota</taxon>
        <taxon>Neoptera</taxon>
        <taxon>Endopterygota</taxon>
        <taxon>Diptera</taxon>
        <taxon>Nematocera</taxon>
        <taxon>Culicoidea</taxon>
        <taxon>Culicidae</taxon>
        <taxon>Culicinae</taxon>
        <taxon>Culicini</taxon>
        <taxon>Culex</taxon>
        <taxon>Culex</taxon>
    </lineage>
</organism>
<feature type="region of interest" description="Disordered" evidence="1">
    <location>
        <begin position="1"/>
        <end position="119"/>
    </location>
</feature>
<reference evidence="2" key="1">
    <citation type="submission" date="2021-05" db="EMBL/GenBank/DDBJ databases">
        <authorList>
            <person name="Alioto T."/>
            <person name="Alioto T."/>
            <person name="Gomez Garrido J."/>
        </authorList>
    </citation>
    <scope>NUCLEOTIDE SEQUENCE</scope>
</reference>
<dbReference type="EMBL" id="HBUE01059318">
    <property type="protein sequence ID" value="CAG6467899.1"/>
    <property type="molecule type" value="Transcribed_RNA"/>
</dbReference>
<dbReference type="AlphaFoldDB" id="A0A8D8IBN1"/>
<dbReference type="EMBL" id="HBUE01244250">
    <property type="protein sequence ID" value="CAG6551170.1"/>
    <property type="molecule type" value="Transcribed_RNA"/>
</dbReference>
<feature type="compositionally biased region" description="Basic and acidic residues" evidence="1">
    <location>
        <begin position="97"/>
        <end position="110"/>
    </location>
</feature>
<name>A0A8D8IBN1_CULPI</name>
<dbReference type="EMBL" id="HBUE01059319">
    <property type="protein sequence ID" value="CAG6467903.1"/>
    <property type="molecule type" value="Transcribed_RNA"/>
</dbReference>
<dbReference type="EMBL" id="HBUE01351353">
    <property type="protein sequence ID" value="CAG6603468.1"/>
    <property type="molecule type" value="Transcribed_RNA"/>
</dbReference>